<comment type="caution">
    <text evidence="1">The sequence shown here is derived from an EMBL/GenBank/DDBJ whole genome shotgun (WGS) entry which is preliminary data.</text>
</comment>
<name>A0AA88NSI7_TACVA</name>
<evidence type="ECO:0000313" key="2">
    <source>
        <dbReference type="Proteomes" id="UP001187315"/>
    </source>
</evidence>
<dbReference type="EMBL" id="JAVHJS010000003">
    <property type="protein sequence ID" value="KAK2864666.1"/>
    <property type="molecule type" value="Genomic_DNA"/>
</dbReference>
<gene>
    <name evidence="1" type="ORF">Q7C36_003820</name>
</gene>
<reference evidence="1" key="1">
    <citation type="submission" date="2023-08" db="EMBL/GenBank/DDBJ databases">
        <title>Pelteobagrus vachellii genome.</title>
        <authorList>
            <person name="Liu H."/>
        </authorList>
    </citation>
    <scope>NUCLEOTIDE SEQUENCE</scope>
    <source>
        <strain evidence="1">PRFRI_2022a</strain>
        <tissue evidence="1">Muscle</tissue>
    </source>
</reference>
<evidence type="ECO:0000313" key="1">
    <source>
        <dbReference type="EMBL" id="KAK2864666.1"/>
    </source>
</evidence>
<keyword evidence="2" id="KW-1185">Reference proteome</keyword>
<accession>A0AA88NSI7</accession>
<dbReference type="AlphaFoldDB" id="A0AA88NSI7"/>
<protein>
    <submittedName>
        <fullName evidence="1">Uncharacterized protein</fullName>
    </submittedName>
</protein>
<organism evidence="1 2">
    <name type="scientific">Tachysurus vachellii</name>
    <name type="common">Darkbarbel catfish</name>
    <name type="synonym">Pelteobagrus vachellii</name>
    <dbReference type="NCBI Taxonomy" id="175792"/>
    <lineage>
        <taxon>Eukaryota</taxon>
        <taxon>Metazoa</taxon>
        <taxon>Chordata</taxon>
        <taxon>Craniata</taxon>
        <taxon>Vertebrata</taxon>
        <taxon>Euteleostomi</taxon>
        <taxon>Actinopterygii</taxon>
        <taxon>Neopterygii</taxon>
        <taxon>Teleostei</taxon>
        <taxon>Ostariophysi</taxon>
        <taxon>Siluriformes</taxon>
        <taxon>Bagridae</taxon>
        <taxon>Tachysurus</taxon>
    </lineage>
</organism>
<sequence length="98" mass="11323">MLSHNISIDIRFYKEQVLAPWHLHFSLRLLGPSLGSCLGLCSMYLSPVFLLLEHTAAFPPSLLLWFRPEEALRPSSIRFEHRYSDKPSTLLPCSLRWA</sequence>
<proteinExistence type="predicted"/>
<dbReference type="Proteomes" id="UP001187315">
    <property type="component" value="Unassembled WGS sequence"/>
</dbReference>